<dbReference type="AlphaFoldDB" id="A0ABD2LWZ4"/>
<keyword evidence="3" id="KW-1185">Reference proteome</keyword>
<evidence type="ECO:0000256" key="1">
    <source>
        <dbReference type="SAM" id="MobiDB-lite"/>
    </source>
</evidence>
<evidence type="ECO:0000313" key="2">
    <source>
        <dbReference type="EMBL" id="KAL3119110.1"/>
    </source>
</evidence>
<dbReference type="EMBL" id="JBICBT010000258">
    <property type="protein sequence ID" value="KAL3119110.1"/>
    <property type="molecule type" value="Genomic_DNA"/>
</dbReference>
<comment type="caution">
    <text evidence="2">The sequence shown here is derived from an EMBL/GenBank/DDBJ whole genome shotgun (WGS) entry which is preliminary data.</text>
</comment>
<gene>
    <name evidence="2" type="ORF">niasHT_003893</name>
</gene>
<organism evidence="2 3">
    <name type="scientific">Heterodera trifolii</name>
    <dbReference type="NCBI Taxonomy" id="157864"/>
    <lineage>
        <taxon>Eukaryota</taxon>
        <taxon>Metazoa</taxon>
        <taxon>Ecdysozoa</taxon>
        <taxon>Nematoda</taxon>
        <taxon>Chromadorea</taxon>
        <taxon>Rhabditida</taxon>
        <taxon>Tylenchina</taxon>
        <taxon>Tylenchomorpha</taxon>
        <taxon>Tylenchoidea</taxon>
        <taxon>Heteroderidae</taxon>
        <taxon>Heteroderinae</taxon>
        <taxon>Heterodera</taxon>
    </lineage>
</organism>
<protein>
    <recommendedName>
        <fullName evidence="4">F-box domain-containing protein</fullName>
    </recommendedName>
</protein>
<feature type="region of interest" description="Disordered" evidence="1">
    <location>
        <begin position="309"/>
        <end position="333"/>
    </location>
</feature>
<name>A0ABD2LWZ4_9BILA</name>
<dbReference type="Proteomes" id="UP001620626">
    <property type="component" value="Unassembled WGS sequence"/>
</dbReference>
<proteinExistence type="predicted"/>
<sequence length="364" mass="41612">MTEKEHRNLRNNSIRICDDVCFDLLHFLHRVDHQRINLISRRFRWLSASVERRYPSRAIRALFVVGTPQNDQSSDQQPRFLGNSISVCPSVGAPYAVDFATVAPPANVSRISELEICDFIGPQLIEFLRVSAPLLDGCCLIFDDFENFVRLHSFQFVHQFFALFPDNRSVELRFVSSSTAPFFSNHPFLFGCVELGIECTADFPLDCLYGWLCQDISEENKRKRCLDIRFGTFVHVKKCLDAVGQFVNFVKHRFLHSSDWCPFYVEIELLGGPHIPELDTFTEHNERTGEQLTFARDELARLYSLERRKSTEKGADDGQRADNGAEGSHGSGGVHQHSAAEYVYSMYHSVVFIRQIFQGDISIG</sequence>
<evidence type="ECO:0008006" key="4">
    <source>
        <dbReference type="Google" id="ProtNLM"/>
    </source>
</evidence>
<feature type="compositionally biased region" description="Basic and acidic residues" evidence="1">
    <location>
        <begin position="309"/>
        <end position="320"/>
    </location>
</feature>
<reference evidence="2 3" key="1">
    <citation type="submission" date="2024-10" db="EMBL/GenBank/DDBJ databases">
        <authorList>
            <person name="Kim D."/>
        </authorList>
    </citation>
    <scope>NUCLEOTIDE SEQUENCE [LARGE SCALE GENOMIC DNA]</scope>
    <source>
        <strain evidence="2">BH-2024</strain>
    </source>
</reference>
<accession>A0ABD2LWZ4</accession>
<evidence type="ECO:0000313" key="3">
    <source>
        <dbReference type="Proteomes" id="UP001620626"/>
    </source>
</evidence>